<feature type="domain" description="Ubiquitin-like" evidence="3">
    <location>
        <begin position="23"/>
        <end position="81"/>
    </location>
</feature>
<gene>
    <name evidence="4" type="ORF">RND71_020404</name>
</gene>
<reference evidence="4" key="1">
    <citation type="submission" date="2023-12" db="EMBL/GenBank/DDBJ databases">
        <title>Genome assembly of Anisodus tanguticus.</title>
        <authorList>
            <person name="Wang Y.-J."/>
        </authorList>
    </citation>
    <scope>NUCLEOTIDE SEQUENCE</scope>
    <source>
        <strain evidence="4">KB-2021</strain>
        <tissue evidence="4">Leaf</tissue>
    </source>
</reference>
<dbReference type="GO" id="GO:0031593">
    <property type="term" value="F:polyubiquitin modification-dependent protein binding"/>
    <property type="evidence" value="ECO:0007669"/>
    <property type="project" value="TreeGrafter"/>
</dbReference>
<dbReference type="FunFam" id="1.10.260.100:FF:000005">
    <property type="entry name" value="Ubiquitin domain-containing protein DSK2b"/>
    <property type="match status" value="1"/>
</dbReference>
<dbReference type="SMART" id="SM00213">
    <property type="entry name" value="UBQ"/>
    <property type="match status" value="1"/>
</dbReference>
<keyword evidence="5" id="KW-1185">Reference proteome</keyword>
<dbReference type="AlphaFoldDB" id="A0AAE1S1E1"/>
<feature type="region of interest" description="Disordered" evidence="1">
    <location>
        <begin position="377"/>
        <end position="462"/>
    </location>
</feature>
<evidence type="ECO:0000313" key="5">
    <source>
        <dbReference type="Proteomes" id="UP001291623"/>
    </source>
</evidence>
<dbReference type="GO" id="GO:0006511">
    <property type="term" value="P:ubiquitin-dependent protein catabolic process"/>
    <property type="evidence" value="ECO:0007669"/>
    <property type="project" value="TreeGrafter"/>
</dbReference>
<dbReference type="Gene3D" id="3.10.20.90">
    <property type="entry name" value="Phosphatidylinositol 3-kinase Catalytic Subunit, Chain A, domain 1"/>
    <property type="match status" value="1"/>
</dbReference>
<dbReference type="InterPro" id="IPR015940">
    <property type="entry name" value="UBA"/>
</dbReference>
<dbReference type="EMBL" id="JAVYJV010000010">
    <property type="protein sequence ID" value="KAK4361452.1"/>
    <property type="molecule type" value="Genomic_DNA"/>
</dbReference>
<dbReference type="SUPFAM" id="SSF46934">
    <property type="entry name" value="UBA-like"/>
    <property type="match status" value="1"/>
</dbReference>
<dbReference type="PROSITE" id="PS50030">
    <property type="entry name" value="UBA"/>
    <property type="match status" value="1"/>
</dbReference>
<dbReference type="CDD" id="cd14399">
    <property type="entry name" value="UBA_PLICs"/>
    <property type="match status" value="1"/>
</dbReference>
<dbReference type="GO" id="GO:0005829">
    <property type="term" value="C:cytosol"/>
    <property type="evidence" value="ECO:0007669"/>
    <property type="project" value="TreeGrafter"/>
</dbReference>
<dbReference type="SMART" id="SM00727">
    <property type="entry name" value="STI1"/>
    <property type="match status" value="4"/>
</dbReference>
<dbReference type="Gene3D" id="1.10.260.100">
    <property type="match status" value="1"/>
</dbReference>
<sequence>MSMGGGDASATARGDGAGAGEGVTINIRCSSGSKFSVQVRLDSTVTSFKSKLAQHANIAVEQQRLIYKGRILKDEQTLEGYATICNTAPVAFLIDISEELRLRSHIKSDEFRTVPQQIPKASFHLQLEVPFPLEDKEPERRAPWAIVVLLTTLKSPPSKFIKPESRGGHRFKPWKQSLTEMQGLEADHTVHLVRVSAPAPSTNPASATNAGGPNTVHSAPRDAAVDAGGPFPGSGLGASMFPALGSGGGGLFGAGRPDFEEVQQQLTQNPDMMRDMLNMPVVQNLMNNPETIRNMIMNNPQMREIMDRNPELAHVLNDPATFRQTMEAARNPELMREMMRNTDRAMSNIESSPEGFNMLRRMYENVQEPFLNASTLSGDARNDVGSNPFAALLGAQGGGQGRQQSNNPPTTGSETADNLPAPNTNPLPNPWASAGTGATQANSTARSNTAGDTRAAPLGLGGLASPGLEQMLGGMPDTTSLNQMMQNPAISQMMQSLLSNPQYMNQLRSMLDSNPQLREMMQNPEFLRQLTSPETMQQLMTFQQGLASQLGRQQTNQQSGQNAGGAALGNSGMEMLMNMFGGLGTGGLGVPNRSNVPPEELYATQLTQLQEMGFFDTQENIRALTATAGNVHAAVERLLGNLGQ</sequence>
<feature type="compositionally biased region" description="Polar residues" evidence="1">
    <location>
        <begin position="405"/>
        <end position="414"/>
    </location>
</feature>
<protein>
    <submittedName>
        <fullName evidence="4">Uncharacterized protein</fullName>
    </submittedName>
</protein>
<accession>A0AAE1S1E1</accession>
<organism evidence="4 5">
    <name type="scientific">Anisodus tanguticus</name>
    <dbReference type="NCBI Taxonomy" id="243964"/>
    <lineage>
        <taxon>Eukaryota</taxon>
        <taxon>Viridiplantae</taxon>
        <taxon>Streptophyta</taxon>
        <taxon>Embryophyta</taxon>
        <taxon>Tracheophyta</taxon>
        <taxon>Spermatophyta</taxon>
        <taxon>Magnoliopsida</taxon>
        <taxon>eudicotyledons</taxon>
        <taxon>Gunneridae</taxon>
        <taxon>Pentapetalae</taxon>
        <taxon>asterids</taxon>
        <taxon>lamiids</taxon>
        <taxon>Solanales</taxon>
        <taxon>Solanaceae</taxon>
        <taxon>Solanoideae</taxon>
        <taxon>Hyoscyameae</taxon>
        <taxon>Anisodus</taxon>
    </lineage>
</organism>
<dbReference type="PANTHER" id="PTHR10677">
    <property type="entry name" value="UBIQUILIN"/>
    <property type="match status" value="1"/>
</dbReference>
<feature type="region of interest" description="Disordered" evidence="1">
    <location>
        <begin position="198"/>
        <end position="217"/>
    </location>
</feature>
<feature type="region of interest" description="Disordered" evidence="1">
    <location>
        <begin position="547"/>
        <end position="567"/>
    </location>
</feature>
<evidence type="ECO:0000259" key="2">
    <source>
        <dbReference type="PROSITE" id="PS50030"/>
    </source>
</evidence>
<dbReference type="PROSITE" id="PS50053">
    <property type="entry name" value="UBIQUITIN_2"/>
    <property type="match status" value="1"/>
</dbReference>
<dbReference type="Pfam" id="PF00240">
    <property type="entry name" value="ubiquitin"/>
    <property type="match status" value="1"/>
</dbReference>
<evidence type="ECO:0000313" key="4">
    <source>
        <dbReference type="EMBL" id="KAK4361452.1"/>
    </source>
</evidence>
<dbReference type="Pfam" id="PF00627">
    <property type="entry name" value="UBA"/>
    <property type="match status" value="1"/>
</dbReference>
<dbReference type="Pfam" id="PF23195">
    <property type="entry name" value="UBQLN1"/>
    <property type="match status" value="2"/>
</dbReference>
<feature type="compositionally biased region" description="Polar residues" evidence="1">
    <location>
        <begin position="547"/>
        <end position="561"/>
    </location>
</feature>
<dbReference type="InterPro" id="IPR009060">
    <property type="entry name" value="UBA-like_sf"/>
</dbReference>
<feature type="compositionally biased region" description="Low complexity" evidence="1">
    <location>
        <begin position="198"/>
        <end position="210"/>
    </location>
</feature>
<dbReference type="Proteomes" id="UP001291623">
    <property type="component" value="Unassembled WGS sequence"/>
</dbReference>
<dbReference type="GO" id="GO:0005634">
    <property type="term" value="C:nucleus"/>
    <property type="evidence" value="ECO:0007669"/>
    <property type="project" value="UniProtKB-ARBA"/>
</dbReference>
<comment type="caution">
    <text evidence="4">The sequence shown here is derived from an EMBL/GenBank/DDBJ whole genome shotgun (WGS) entry which is preliminary data.</text>
</comment>
<dbReference type="InterPro" id="IPR015496">
    <property type="entry name" value="Ubiquilin"/>
</dbReference>
<dbReference type="FunFam" id="1.10.8.10:FF:000042">
    <property type="entry name" value="Ubiquitin domain-containing protein DSK2b"/>
    <property type="match status" value="1"/>
</dbReference>
<evidence type="ECO:0000256" key="1">
    <source>
        <dbReference type="SAM" id="MobiDB-lite"/>
    </source>
</evidence>
<feature type="compositionally biased region" description="Polar residues" evidence="1">
    <location>
        <begin position="436"/>
        <end position="451"/>
    </location>
</feature>
<evidence type="ECO:0000259" key="3">
    <source>
        <dbReference type="PROSITE" id="PS50053"/>
    </source>
</evidence>
<dbReference type="SUPFAM" id="SSF54236">
    <property type="entry name" value="Ubiquitin-like"/>
    <property type="match status" value="1"/>
</dbReference>
<feature type="domain" description="UBA" evidence="2">
    <location>
        <begin position="597"/>
        <end position="641"/>
    </location>
</feature>
<dbReference type="PANTHER" id="PTHR10677:SF57">
    <property type="entry name" value="UBIQUITIN DOMAIN-CONTAINING PROTEIN DSK2B-LIKE ISOFORM X1"/>
    <property type="match status" value="1"/>
</dbReference>
<dbReference type="Gene3D" id="1.10.8.10">
    <property type="entry name" value="DNA helicase RuvA subunit, C-terminal domain"/>
    <property type="match status" value="1"/>
</dbReference>
<name>A0AAE1S1E1_9SOLA</name>
<proteinExistence type="predicted"/>
<dbReference type="InterPro" id="IPR000626">
    <property type="entry name" value="Ubiquitin-like_dom"/>
</dbReference>
<dbReference type="SMART" id="SM00165">
    <property type="entry name" value="UBA"/>
    <property type="match status" value="1"/>
</dbReference>
<dbReference type="InterPro" id="IPR029071">
    <property type="entry name" value="Ubiquitin-like_domsf"/>
</dbReference>
<dbReference type="InterPro" id="IPR006636">
    <property type="entry name" value="STI1_HS-bd"/>
</dbReference>